<organism evidence="4 5">
    <name type="scientific">Pontibacter toksunensis</name>
    <dbReference type="NCBI Taxonomy" id="1332631"/>
    <lineage>
        <taxon>Bacteria</taxon>
        <taxon>Pseudomonadati</taxon>
        <taxon>Bacteroidota</taxon>
        <taxon>Cytophagia</taxon>
        <taxon>Cytophagales</taxon>
        <taxon>Hymenobacteraceae</taxon>
        <taxon>Pontibacter</taxon>
    </lineage>
</organism>
<dbReference type="EMBL" id="JBHUOX010000001">
    <property type="protein sequence ID" value="MFD2998946.1"/>
    <property type="molecule type" value="Genomic_DNA"/>
</dbReference>
<keyword evidence="1 4" id="KW-0378">Hydrolase</keyword>
<dbReference type="InterPro" id="IPR029058">
    <property type="entry name" value="AB_hydrolase_fold"/>
</dbReference>
<feature type="signal peptide" evidence="2">
    <location>
        <begin position="1"/>
        <end position="21"/>
    </location>
</feature>
<sequence>MKRQNLLLLLLAITFMPLSKAYSQKDHLEIPLYSKQIPNEVPGPDEETSSNEGGRLRFSKIRKPTLSVFLPPKEKATGTAVLVIPGGGYGIVAAGHEGYDVARKFNEQGIAAFVLKYRLPSAKTSSKPEVAPVQDAQQAIKIIRERAKEWQVDPNKVGILGFSAGGHLASTAGTHFQQAYISNPAKTNLRPDFVMLLYPVISSDKSFSHQGSFDNLVGKEATADKLNEFSNEKRVTAQTPPTFLVHASDDKAVPVKNSIVFYEALLEHNVPAELHIYQKGGHGFGLENPTTSDAWFERGINWMKSNKF</sequence>
<evidence type="ECO:0000256" key="2">
    <source>
        <dbReference type="SAM" id="SignalP"/>
    </source>
</evidence>
<evidence type="ECO:0000256" key="1">
    <source>
        <dbReference type="ARBA" id="ARBA00022801"/>
    </source>
</evidence>
<dbReference type="RefSeq" id="WP_377479592.1">
    <property type="nucleotide sequence ID" value="NZ_JBHUOX010000001.1"/>
</dbReference>
<dbReference type="Gene3D" id="3.40.50.1820">
    <property type="entry name" value="alpha/beta hydrolase"/>
    <property type="match status" value="1"/>
</dbReference>
<gene>
    <name evidence="4" type="ORF">ACFS7Z_01125</name>
</gene>
<proteinExistence type="predicted"/>
<evidence type="ECO:0000313" key="4">
    <source>
        <dbReference type="EMBL" id="MFD2998946.1"/>
    </source>
</evidence>
<dbReference type="PANTHER" id="PTHR48081:SF6">
    <property type="entry name" value="PEPTIDASE S9 PROLYL OLIGOPEPTIDASE CATALYTIC DOMAIN-CONTAINING PROTEIN"/>
    <property type="match status" value="1"/>
</dbReference>
<dbReference type="InterPro" id="IPR049492">
    <property type="entry name" value="BD-FAE-like_dom"/>
</dbReference>
<dbReference type="SUPFAM" id="SSF53474">
    <property type="entry name" value="alpha/beta-Hydrolases"/>
    <property type="match status" value="1"/>
</dbReference>
<dbReference type="InterPro" id="IPR050300">
    <property type="entry name" value="GDXG_lipolytic_enzyme"/>
</dbReference>
<dbReference type="Proteomes" id="UP001597641">
    <property type="component" value="Unassembled WGS sequence"/>
</dbReference>
<keyword evidence="5" id="KW-1185">Reference proteome</keyword>
<dbReference type="Pfam" id="PF20434">
    <property type="entry name" value="BD-FAE"/>
    <property type="match status" value="1"/>
</dbReference>
<feature type="chain" id="PRO_5045065281" evidence="2">
    <location>
        <begin position="22"/>
        <end position="308"/>
    </location>
</feature>
<dbReference type="GO" id="GO:0016787">
    <property type="term" value="F:hydrolase activity"/>
    <property type="evidence" value="ECO:0007669"/>
    <property type="project" value="UniProtKB-KW"/>
</dbReference>
<accession>A0ABW6BP08</accession>
<dbReference type="PANTHER" id="PTHR48081">
    <property type="entry name" value="AB HYDROLASE SUPERFAMILY PROTEIN C4A8.06C"/>
    <property type="match status" value="1"/>
</dbReference>
<evidence type="ECO:0000313" key="5">
    <source>
        <dbReference type="Proteomes" id="UP001597641"/>
    </source>
</evidence>
<keyword evidence="2" id="KW-0732">Signal</keyword>
<protein>
    <submittedName>
        <fullName evidence="4">Alpha/beta hydrolase</fullName>
    </submittedName>
</protein>
<comment type="caution">
    <text evidence="4">The sequence shown here is derived from an EMBL/GenBank/DDBJ whole genome shotgun (WGS) entry which is preliminary data.</text>
</comment>
<name>A0ABW6BP08_9BACT</name>
<reference evidence="5" key="1">
    <citation type="journal article" date="2019" name="Int. J. Syst. Evol. Microbiol.">
        <title>The Global Catalogue of Microorganisms (GCM) 10K type strain sequencing project: providing services to taxonomists for standard genome sequencing and annotation.</title>
        <authorList>
            <consortium name="The Broad Institute Genomics Platform"/>
            <consortium name="The Broad Institute Genome Sequencing Center for Infectious Disease"/>
            <person name="Wu L."/>
            <person name="Ma J."/>
        </authorList>
    </citation>
    <scope>NUCLEOTIDE SEQUENCE [LARGE SCALE GENOMIC DNA]</scope>
    <source>
        <strain evidence="5">KCTC 23984</strain>
    </source>
</reference>
<evidence type="ECO:0000259" key="3">
    <source>
        <dbReference type="Pfam" id="PF20434"/>
    </source>
</evidence>
<feature type="domain" description="BD-FAE-like" evidence="3">
    <location>
        <begin position="66"/>
        <end position="265"/>
    </location>
</feature>